<keyword evidence="3" id="KW-1185">Reference proteome</keyword>
<dbReference type="AlphaFoldDB" id="A0A177C1T4"/>
<feature type="compositionally biased region" description="Basic residues" evidence="1">
    <location>
        <begin position="74"/>
        <end position="92"/>
    </location>
</feature>
<dbReference type="GeneID" id="28767190"/>
<dbReference type="Proteomes" id="UP000077069">
    <property type="component" value="Unassembled WGS sequence"/>
</dbReference>
<dbReference type="EMBL" id="KV441559">
    <property type="protein sequence ID" value="OAG00590.1"/>
    <property type="molecule type" value="Genomic_DNA"/>
</dbReference>
<dbReference type="RefSeq" id="XP_018030955.1">
    <property type="nucleotide sequence ID" value="XM_018183704.1"/>
</dbReference>
<evidence type="ECO:0000313" key="2">
    <source>
        <dbReference type="EMBL" id="OAG00590.1"/>
    </source>
</evidence>
<proteinExistence type="predicted"/>
<accession>A0A177C1T4</accession>
<evidence type="ECO:0000313" key="3">
    <source>
        <dbReference type="Proteomes" id="UP000077069"/>
    </source>
</evidence>
<dbReference type="InParanoid" id="A0A177C1T4"/>
<feature type="region of interest" description="Disordered" evidence="1">
    <location>
        <begin position="17"/>
        <end position="97"/>
    </location>
</feature>
<name>A0A177C1T4_9PLEO</name>
<sequence length="210" mass="23633">MAVRRIPGAWVSASLRESRGHGRGRGERWNLKMDGEWPAAGEVRGKDRQRRRSPDDGLAQGRRSREPRLAHSSARLRRGSGSTRRGHRRKSPKGTVIPAEWPARSLRAPKLASAVDRDKGTRSVRRHVARCRAPANSALREWLHAGVLVPGVLPSGQQNGSQPLRLGDWLLLACWRKFERSGDHGARCPRVFRRREKPDAQVLEGKNPKR</sequence>
<gene>
    <name evidence="2" type="ORF">CC84DRAFT_1230756</name>
</gene>
<evidence type="ECO:0000256" key="1">
    <source>
        <dbReference type="SAM" id="MobiDB-lite"/>
    </source>
</evidence>
<organism evidence="2 3">
    <name type="scientific">Paraphaeosphaeria sporulosa</name>
    <dbReference type="NCBI Taxonomy" id="1460663"/>
    <lineage>
        <taxon>Eukaryota</taxon>
        <taxon>Fungi</taxon>
        <taxon>Dikarya</taxon>
        <taxon>Ascomycota</taxon>
        <taxon>Pezizomycotina</taxon>
        <taxon>Dothideomycetes</taxon>
        <taxon>Pleosporomycetidae</taxon>
        <taxon>Pleosporales</taxon>
        <taxon>Massarineae</taxon>
        <taxon>Didymosphaeriaceae</taxon>
        <taxon>Paraphaeosphaeria</taxon>
    </lineage>
</organism>
<feature type="compositionally biased region" description="Basic and acidic residues" evidence="1">
    <location>
        <begin position="17"/>
        <end position="35"/>
    </location>
</feature>
<protein>
    <submittedName>
        <fullName evidence="2">Uncharacterized protein</fullName>
    </submittedName>
</protein>
<reference evidence="2 3" key="1">
    <citation type="submission" date="2016-05" db="EMBL/GenBank/DDBJ databases">
        <title>Comparative analysis of secretome profiles of manganese(II)-oxidizing ascomycete fungi.</title>
        <authorList>
            <consortium name="DOE Joint Genome Institute"/>
            <person name="Zeiner C.A."/>
            <person name="Purvine S.O."/>
            <person name="Zink E.M."/>
            <person name="Wu S."/>
            <person name="Pasa-Tolic L."/>
            <person name="Chaput D.L."/>
            <person name="Haridas S."/>
            <person name="Grigoriev I.V."/>
            <person name="Santelli C.M."/>
            <person name="Hansel C.M."/>
        </authorList>
    </citation>
    <scope>NUCLEOTIDE SEQUENCE [LARGE SCALE GENOMIC DNA]</scope>
    <source>
        <strain evidence="2 3">AP3s5-JAC2a</strain>
    </source>
</reference>